<accession>A0ABR2JTW4</accession>
<name>A0ABR2JTW4_9EUKA</name>
<dbReference type="Proteomes" id="UP001470230">
    <property type="component" value="Unassembled WGS sequence"/>
</dbReference>
<gene>
    <name evidence="1" type="ORF">M9Y10_044836</name>
</gene>
<evidence type="ECO:0000313" key="1">
    <source>
        <dbReference type="EMBL" id="KAK8882196.1"/>
    </source>
</evidence>
<evidence type="ECO:0000313" key="2">
    <source>
        <dbReference type="Proteomes" id="UP001470230"/>
    </source>
</evidence>
<comment type="caution">
    <text evidence="1">The sequence shown here is derived from an EMBL/GenBank/DDBJ whole genome shotgun (WGS) entry which is preliminary data.</text>
</comment>
<protein>
    <submittedName>
        <fullName evidence="1">Uncharacterized protein</fullName>
    </submittedName>
</protein>
<keyword evidence="2" id="KW-1185">Reference proteome</keyword>
<proteinExistence type="predicted"/>
<dbReference type="EMBL" id="JAPFFF010000009">
    <property type="protein sequence ID" value="KAK8882196.1"/>
    <property type="molecule type" value="Genomic_DNA"/>
</dbReference>
<reference evidence="1 2" key="1">
    <citation type="submission" date="2024-04" db="EMBL/GenBank/DDBJ databases">
        <title>Tritrichomonas musculus Genome.</title>
        <authorList>
            <person name="Alves-Ferreira E."/>
            <person name="Grigg M."/>
            <person name="Lorenzi H."/>
            <person name="Galac M."/>
        </authorList>
    </citation>
    <scope>NUCLEOTIDE SEQUENCE [LARGE SCALE GENOMIC DNA]</scope>
    <source>
        <strain evidence="1 2">EAF2021</strain>
    </source>
</reference>
<organism evidence="1 2">
    <name type="scientific">Tritrichomonas musculus</name>
    <dbReference type="NCBI Taxonomy" id="1915356"/>
    <lineage>
        <taxon>Eukaryota</taxon>
        <taxon>Metamonada</taxon>
        <taxon>Parabasalia</taxon>
        <taxon>Tritrichomonadida</taxon>
        <taxon>Tritrichomonadidae</taxon>
        <taxon>Tritrichomonas</taxon>
    </lineage>
</organism>
<sequence length="95" mass="10464">MSDSEAKIAELTARIAVLEAAVRTGNANATTSTVKTADYPFLSKLDGDDLIAANTLIQENAALREQISNLQTTIEQRDYRILHLRRNLEKLIPPA</sequence>